<dbReference type="InterPro" id="IPR020850">
    <property type="entry name" value="GED_dom"/>
</dbReference>
<dbReference type="PROSITE" id="PS51718">
    <property type="entry name" value="G_DYNAMIN_2"/>
    <property type="match status" value="1"/>
</dbReference>
<feature type="domain" description="Dynamin-type G" evidence="4">
    <location>
        <begin position="29"/>
        <end position="313"/>
    </location>
</feature>
<dbReference type="InterPro" id="IPR022812">
    <property type="entry name" value="Dynamin"/>
</dbReference>
<dbReference type="SMART" id="SM00053">
    <property type="entry name" value="DYNc"/>
    <property type="match status" value="1"/>
</dbReference>
<dbReference type="PANTHER" id="PTHR11566">
    <property type="entry name" value="DYNAMIN"/>
    <property type="match status" value="1"/>
</dbReference>
<dbReference type="InterPro" id="IPR030381">
    <property type="entry name" value="G_DYNAMIN_dom"/>
</dbReference>
<proteinExistence type="predicted"/>
<dbReference type="GO" id="GO:0005874">
    <property type="term" value="C:microtubule"/>
    <property type="evidence" value="ECO:0007669"/>
    <property type="project" value="TreeGrafter"/>
</dbReference>
<dbReference type="GO" id="GO:0005739">
    <property type="term" value="C:mitochondrion"/>
    <property type="evidence" value="ECO:0007669"/>
    <property type="project" value="TreeGrafter"/>
</dbReference>
<dbReference type="PROSITE" id="PS51388">
    <property type="entry name" value="GED"/>
    <property type="match status" value="1"/>
</dbReference>
<dbReference type="EMBL" id="MU005786">
    <property type="protein sequence ID" value="KAF2703656.1"/>
    <property type="molecule type" value="Genomic_DNA"/>
</dbReference>
<keyword evidence="6" id="KW-1185">Reference proteome</keyword>
<dbReference type="InterPro" id="IPR000375">
    <property type="entry name" value="Dynamin_stalk"/>
</dbReference>
<evidence type="ECO:0000256" key="1">
    <source>
        <dbReference type="ARBA" id="ARBA00022741"/>
    </source>
</evidence>
<evidence type="ECO:0000313" key="6">
    <source>
        <dbReference type="Proteomes" id="UP000799428"/>
    </source>
</evidence>
<dbReference type="Gene3D" id="3.40.50.300">
    <property type="entry name" value="P-loop containing nucleotide triphosphate hydrolases"/>
    <property type="match status" value="1"/>
</dbReference>
<dbReference type="GO" id="GO:0016020">
    <property type="term" value="C:membrane"/>
    <property type="evidence" value="ECO:0007669"/>
    <property type="project" value="TreeGrafter"/>
</dbReference>
<dbReference type="InterPro" id="IPR027417">
    <property type="entry name" value="P-loop_NTPase"/>
</dbReference>
<keyword evidence="1" id="KW-0547">Nucleotide-binding</keyword>
<evidence type="ECO:0000256" key="2">
    <source>
        <dbReference type="ARBA" id="ARBA00023134"/>
    </source>
</evidence>
<dbReference type="Pfam" id="PF00350">
    <property type="entry name" value="Dynamin_N"/>
    <property type="match status" value="1"/>
</dbReference>
<sequence length="701" mass="79680">MDPILLQSKDHRDLLDIVDKLRSKGVGRYVDLPEIIVCGDQSAGKSSVLEAISGLSFPTKDTVCTRFATELVLRRDATLRVKVSINPSPERSVDEKERLSRFDFELDATSPDLGSVIEKAKEAMGVSDTKVFSTDSLRVELCGPTQPHLTLVDLPGLFRAGNRDQSVHDAPTVKKMVRSYMQRPRSIILAVVSAKGDIALQDVTELAHELDPNGTRTLGLITKPDTLDVGSDSEASYLRLAQNKDVVYRLGWHVLKNRNYEMRDAPSKERDESEENFFATGIWTSMESAHLGVKSLKPRLSNILKDEILRQLPNLLQDVESAIVECHGRLERLGMSRATFEQQRRYLVLASQKFSVLMKAAVDGMYNDPFFGSAKTEEGYQKRLRAVVQNTLTDLERDMRMRGQNRFIVETTSDNELFLPRFISRTDYIDEVRDLMRKSRGRELPGTFNPLLIGELFTEQCQPWRGIAMRSKKVILHVVYQATQAILDHVATGETARAIFQIMNRGIDTLKCDLDQKVTQLLNPHYNGHPITYNHYLTDNVQKAQSKRRRRNLEEILKESLGIDSIQRGDKYPVVPFKLLTLVEQHTDVDMERYASELAVDYMQAYYKVALKNFVDDFSILAIEHCLIQKLPSLFTPETVHDLDEDEVNRLAGESKETTEERIKCTEKLAILDGGLHDLKRLDNHRYAAPGKKLIFLISFP</sequence>
<dbReference type="Pfam" id="PF01031">
    <property type="entry name" value="Dynamin_M"/>
    <property type="match status" value="1"/>
</dbReference>
<dbReference type="GO" id="GO:0016559">
    <property type="term" value="P:peroxisome fission"/>
    <property type="evidence" value="ECO:0007669"/>
    <property type="project" value="TreeGrafter"/>
</dbReference>
<reference evidence="5" key="1">
    <citation type="journal article" date="2020" name="Stud. Mycol.">
        <title>101 Dothideomycetes genomes: a test case for predicting lifestyles and emergence of pathogens.</title>
        <authorList>
            <person name="Haridas S."/>
            <person name="Albert R."/>
            <person name="Binder M."/>
            <person name="Bloem J."/>
            <person name="Labutti K."/>
            <person name="Salamov A."/>
            <person name="Andreopoulos B."/>
            <person name="Baker S."/>
            <person name="Barry K."/>
            <person name="Bills G."/>
            <person name="Bluhm B."/>
            <person name="Cannon C."/>
            <person name="Castanera R."/>
            <person name="Culley D."/>
            <person name="Daum C."/>
            <person name="Ezra D."/>
            <person name="Gonzalez J."/>
            <person name="Henrissat B."/>
            <person name="Kuo A."/>
            <person name="Liang C."/>
            <person name="Lipzen A."/>
            <person name="Lutzoni F."/>
            <person name="Magnuson J."/>
            <person name="Mondo S."/>
            <person name="Nolan M."/>
            <person name="Ohm R."/>
            <person name="Pangilinan J."/>
            <person name="Park H.-J."/>
            <person name="Ramirez L."/>
            <person name="Alfaro M."/>
            <person name="Sun H."/>
            <person name="Tritt A."/>
            <person name="Yoshinaga Y."/>
            <person name="Zwiers L.-H."/>
            <person name="Turgeon B."/>
            <person name="Goodwin S."/>
            <person name="Spatafora J."/>
            <person name="Crous P."/>
            <person name="Grigoriev I."/>
        </authorList>
    </citation>
    <scope>NUCLEOTIDE SEQUENCE</scope>
    <source>
        <strain evidence="5">CBS 279.74</strain>
    </source>
</reference>
<accession>A0A6G1JSS5</accession>
<dbReference type="GO" id="GO:0000266">
    <property type="term" value="P:mitochondrial fission"/>
    <property type="evidence" value="ECO:0007669"/>
    <property type="project" value="TreeGrafter"/>
</dbReference>
<dbReference type="FunFam" id="3.40.50.300:FF:001425">
    <property type="entry name" value="Dynamin GTPase, putative"/>
    <property type="match status" value="1"/>
</dbReference>
<dbReference type="GO" id="GO:0005525">
    <property type="term" value="F:GTP binding"/>
    <property type="evidence" value="ECO:0007669"/>
    <property type="project" value="InterPro"/>
</dbReference>
<evidence type="ECO:0000259" key="3">
    <source>
        <dbReference type="PROSITE" id="PS51388"/>
    </source>
</evidence>
<dbReference type="Proteomes" id="UP000799428">
    <property type="component" value="Unassembled WGS sequence"/>
</dbReference>
<name>A0A6G1JSS5_9PLEO</name>
<dbReference type="Pfam" id="PF02212">
    <property type="entry name" value="GED"/>
    <property type="match status" value="1"/>
</dbReference>
<dbReference type="InterPro" id="IPR003130">
    <property type="entry name" value="GED"/>
</dbReference>
<dbReference type="GO" id="GO:0003924">
    <property type="term" value="F:GTPase activity"/>
    <property type="evidence" value="ECO:0007669"/>
    <property type="project" value="InterPro"/>
</dbReference>
<evidence type="ECO:0000313" key="5">
    <source>
        <dbReference type="EMBL" id="KAF2703656.1"/>
    </source>
</evidence>
<dbReference type="GO" id="GO:0006897">
    <property type="term" value="P:endocytosis"/>
    <property type="evidence" value="ECO:0007669"/>
    <property type="project" value="TreeGrafter"/>
</dbReference>
<protein>
    <recommendedName>
        <fullName evidence="7">Interferon-induced GTP-binding protein Mx</fullName>
    </recommendedName>
</protein>
<organism evidence="5 6">
    <name type="scientific">Pleomassaria siparia CBS 279.74</name>
    <dbReference type="NCBI Taxonomy" id="1314801"/>
    <lineage>
        <taxon>Eukaryota</taxon>
        <taxon>Fungi</taxon>
        <taxon>Dikarya</taxon>
        <taxon>Ascomycota</taxon>
        <taxon>Pezizomycotina</taxon>
        <taxon>Dothideomycetes</taxon>
        <taxon>Pleosporomycetidae</taxon>
        <taxon>Pleosporales</taxon>
        <taxon>Pleomassariaceae</taxon>
        <taxon>Pleomassaria</taxon>
    </lineage>
</organism>
<dbReference type="InterPro" id="IPR045063">
    <property type="entry name" value="Dynamin_N"/>
</dbReference>
<evidence type="ECO:0008006" key="7">
    <source>
        <dbReference type="Google" id="ProtNLM"/>
    </source>
</evidence>
<dbReference type="OrthoDB" id="415706at2759"/>
<dbReference type="InterPro" id="IPR001401">
    <property type="entry name" value="Dynamin_GTPase"/>
</dbReference>
<dbReference type="AlphaFoldDB" id="A0A6G1JSS5"/>
<dbReference type="GO" id="GO:0048312">
    <property type="term" value="P:intracellular distribution of mitochondria"/>
    <property type="evidence" value="ECO:0007669"/>
    <property type="project" value="TreeGrafter"/>
</dbReference>
<dbReference type="SUPFAM" id="SSF52540">
    <property type="entry name" value="P-loop containing nucleoside triphosphate hydrolases"/>
    <property type="match status" value="1"/>
</dbReference>
<dbReference type="PANTHER" id="PTHR11566:SF149">
    <property type="entry name" value="GTPASE, PUTATIVE (AFU_ORTHOLOGUE AFUA_6G11890)-RELATED"/>
    <property type="match status" value="1"/>
</dbReference>
<evidence type="ECO:0000259" key="4">
    <source>
        <dbReference type="PROSITE" id="PS51718"/>
    </source>
</evidence>
<dbReference type="GO" id="GO:0008017">
    <property type="term" value="F:microtubule binding"/>
    <property type="evidence" value="ECO:0007669"/>
    <property type="project" value="TreeGrafter"/>
</dbReference>
<gene>
    <name evidence="5" type="ORF">K504DRAFT_443514</name>
</gene>
<feature type="domain" description="GED" evidence="3">
    <location>
        <begin position="596"/>
        <end position="687"/>
    </location>
</feature>
<dbReference type="PRINTS" id="PR00195">
    <property type="entry name" value="DYNAMIN"/>
</dbReference>
<keyword evidence="2" id="KW-0342">GTP-binding</keyword>
<dbReference type="CDD" id="cd08771">
    <property type="entry name" value="DLP_1"/>
    <property type="match status" value="1"/>
</dbReference>